<dbReference type="InterPro" id="IPR013783">
    <property type="entry name" value="Ig-like_fold"/>
</dbReference>
<dbReference type="Gene3D" id="2.130.10.10">
    <property type="entry name" value="YVTN repeat-like/Quinoprotein amine dehydrogenase"/>
    <property type="match status" value="5"/>
</dbReference>
<proteinExistence type="predicted"/>
<evidence type="ECO:0000259" key="4">
    <source>
        <dbReference type="PROSITE" id="PS50887"/>
    </source>
</evidence>
<keyword evidence="3" id="KW-1133">Transmembrane helix</keyword>
<evidence type="ECO:0000313" key="6">
    <source>
        <dbReference type="Proteomes" id="UP000614272"/>
    </source>
</evidence>
<keyword evidence="2" id="KW-0175">Coiled coil</keyword>
<dbReference type="InterPro" id="IPR011123">
    <property type="entry name" value="Y_Y_Y"/>
</dbReference>
<dbReference type="Gene3D" id="3.30.70.270">
    <property type="match status" value="1"/>
</dbReference>
<feature type="coiled-coil region" evidence="2">
    <location>
        <begin position="776"/>
        <end position="810"/>
    </location>
</feature>
<dbReference type="RefSeq" id="WP_099034698.1">
    <property type="nucleotide sequence ID" value="NZ_BMGJ01000004.1"/>
</dbReference>
<dbReference type="EMBL" id="BMGJ01000004">
    <property type="protein sequence ID" value="GGD59084.1"/>
    <property type="molecule type" value="Genomic_DNA"/>
</dbReference>
<dbReference type="InterPro" id="IPR043128">
    <property type="entry name" value="Rev_trsase/Diguanyl_cyclase"/>
</dbReference>
<dbReference type="Gene3D" id="2.60.40.10">
    <property type="entry name" value="Immunoglobulins"/>
    <property type="match status" value="1"/>
</dbReference>
<name>A0ABQ1R5S9_9ALTE</name>
<dbReference type="PANTHER" id="PTHR45138:SF24">
    <property type="entry name" value="DIGUANYLATE CYCLASE DGCC-RELATED"/>
    <property type="match status" value="1"/>
</dbReference>
<dbReference type="Pfam" id="PF07494">
    <property type="entry name" value="Reg_prop"/>
    <property type="match status" value="6"/>
</dbReference>
<comment type="caution">
    <text evidence="5">The sequence shown here is derived from an EMBL/GenBank/DDBJ whole genome shotgun (WGS) entry which is preliminary data.</text>
</comment>
<feature type="domain" description="GGDEF" evidence="4">
    <location>
        <begin position="859"/>
        <end position="991"/>
    </location>
</feature>
<dbReference type="InterPro" id="IPR003961">
    <property type="entry name" value="FN3_dom"/>
</dbReference>
<dbReference type="Pfam" id="PF07495">
    <property type="entry name" value="Y_Y_Y"/>
    <property type="match status" value="1"/>
</dbReference>
<dbReference type="PROSITE" id="PS50887">
    <property type="entry name" value="GGDEF"/>
    <property type="match status" value="1"/>
</dbReference>
<dbReference type="InterPro" id="IPR050469">
    <property type="entry name" value="Diguanylate_Cyclase"/>
</dbReference>
<keyword evidence="3" id="KW-0812">Transmembrane</keyword>
<keyword evidence="6" id="KW-1185">Reference proteome</keyword>
<dbReference type="Proteomes" id="UP000614272">
    <property type="component" value="Unassembled WGS sequence"/>
</dbReference>
<dbReference type="SMART" id="SM00267">
    <property type="entry name" value="GGDEF"/>
    <property type="match status" value="1"/>
</dbReference>
<dbReference type="CDD" id="cd00063">
    <property type="entry name" value="FN3"/>
    <property type="match status" value="1"/>
</dbReference>
<protein>
    <recommendedName>
        <fullName evidence="1">diguanylate cyclase</fullName>
        <ecNumber evidence="1">2.7.7.65</ecNumber>
    </recommendedName>
</protein>
<dbReference type="CDD" id="cd01949">
    <property type="entry name" value="GGDEF"/>
    <property type="match status" value="1"/>
</dbReference>
<feature type="transmembrane region" description="Helical" evidence="3">
    <location>
        <begin position="754"/>
        <end position="772"/>
    </location>
</feature>
<dbReference type="Pfam" id="PF00990">
    <property type="entry name" value="GGDEF"/>
    <property type="match status" value="1"/>
</dbReference>
<dbReference type="PANTHER" id="PTHR45138">
    <property type="entry name" value="REGULATORY COMPONENTS OF SENSORY TRANSDUCTION SYSTEM"/>
    <property type="match status" value="1"/>
</dbReference>
<dbReference type="InterPro" id="IPR015943">
    <property type="entry name" value="WD40/YVTN_repeat-like_dom_sf"/>
</dbReference>
<dbReference type="SUPFAM" id="SSF63829">
    <property type="entry name" value="Calcium-dependent phosphotriesterase"/>
    <property type="match status" value="2"/>
</dbReference>
<keyword evidence="3" id="KW-0472">Membrane</keyword>
<dbReference type="SUPFAM" id="SSF55073">
    <property type="entry name" value="Nucleotide cyclase"/>
    <property type="match status" value="1"/>
</dbReference>
<reference evidence="6" key="1">
    <citation type="journal article" date="2019" name="Int. J. Syst. Evol. Microbiol.">
        <title>The Global Catalogue of Microorganisms (GCM) 10K type strain sequencing project: providing services to taxonomists for standard genome sequencing and annotation.</title>
        <authorList>
            <consortium name="The Broad Institute Genomics Platform"/>
            <consortium name="The Broad Institute Genome Sequencing Center for Infectious Disease"/>
            <person name="Wu L."/>
            <person name="Ma J."/>
        </authorList>
    </citation>
    <scope>NUCLEOTIDE SEQUENCE [LARGE SCALE GENOMIC DNA]</scope>
    <source>
        <strain evidence="6">CGMCC 1.12923</strain>
    </source>
</reference>
<accession>A0ABQ1R5S9</accession>
<gene>
    <name evidence="5" type="ORF">GCM10011357_12970</name>
</gene>
<dbReference type="NCBIfam" id="TIGR00254">
    <property type="entry name" value="GGDEF"/>
    <property type="match status" value="1"/>
</dbReference>
<sequence>MRVKAEVEYSRIACGVFFLFAVLLLIPQMTYAQGKLTDFFQESWTTRDGLPHNTINSIQQTEDGYLWFATWEGVARFNGRSMEVFGRGEKTGLPDTGTYNLGKDCQGNLLVTSARGGLSKVRPERWVAEPAFSSMVRALHCDAAGDLWLGTDNAGVIRQQPDGTRTRFSAAQGLTDERVYDLVSDKDGAIWVGTAGGLFRIVSEQAQAVDNDKRFSGLPDGPVFSVKVDLKDRLLIGTENGVYRLENQRFTRLDSRLDDVAALELLVGQNGALWIGTVENGLFRIHNGELEHLSAQEGLPNNRITSLFIDREGSLWLGTNGGLFRLRDAPFSTLTDEKGLTDNFVRALLQARDGSIYIGTSRGLDVIQGDQLKALNGKVVSSSVLSLAQAPDNAIWVGSYTQGLARWHEGKVQQAFTRDSGLFSNEVRAILPVDDTRLWVGTVNGLNIIQNRLVTALPQQNELPSPFISSLLSAPDGRIWIGTAKGLAYWKDNQLEVLDLGPHEQAEFIFGFYQQPDNQALWAASDRGLLRYDYASESLGLVGVSAGMPFDKYFQIVADEQGFFWVSSNRGIIRINSEHATQVALGERTSLDYELFGESDGMVSSQANGGSNPAAIKTHDGDIWIATAKGVARVQPERLSEFSAIVPPAVIESLVADGKPYQPANLPLLPAGTNRIEIRYAGLGFVMPSKIQYRTLLEGFDNDWVSRNTQTSSEFTNLPPGEYEFKVMASYPDGEWSQQESVRFSIQPFFWQRTSFWVLVIALVLLLVSGLIKWRLVSLQRAANTLKLKVDEQTAELREKAESLQRADIEKSALVEKIRQQSEAFELQARQDALTGLGNRRAFDEAITRELSRARRHESPLCLILLDLDFFKRVNDQFSHAIGDKVLTLVAQSIRENSREIDTLARWGGEEFALLLPNTCLEDALALAERLRQSISQLDCRLLLGDFSLTGSLGLAEAKEGENAEALLHRADNALYRAKEEGRNRVCVATTDNR</sequence>
<dbReference type="InterPro" id="IPR000160">
    <property type="entry name" value="GGDEF_dom"/>
</dbReference>
<evidence type="ECO:0000256" key="3">
    <source>
        <dbReference type="SAM" id="Phobius"/>
    </source>
</evidence>
<evidence type="ECO:0000256" key="2">
    <source>
        <dbReference type="SAM" id="Coils"/>
    </source>
</evidence>
<dbReference type="InterPro" id="IPR029787">
    <property type="entry name" value="Nucleotide_cyclase"/>
</dbReference>
<evidence type="ECO:0000313" key="5">
    <source>
        <dbReference type="EMBL" id="GGD59084.1"/>
    </source>
</evidence>
<dbReference type="EC" id="2.7.7.65" evidence="1"/>
<organism evidence="5 6">
    <name type="scientific">Lacimicrobium alkaliphilum</name>
    <dbReference type="NCBI Taxonomy" id="1526571"/>
    <lineage>
        <taxon>Bacteria</taxon>
        <taxon>Pseudomonadati</taxon>
        <taxon>Pseudomonadota</taxon>
        <taxon>Gammaproteobacteria</taxon>
        <taxon>Alteromonadales</taxon>
        <taxon>Alteromonadaceae</taxon>
        <taxon>Lacimicrobium</taxon>
    </lineage>
</organism>
<evidence type="ECO:0000256" key="1">
    <source>
        <dbReference type="ARBA" id="ARBA00012528"/>
    </source>
</evidence>
<dbReference type="InterPro" id="IPR011110">
    <property type="entry name" value="Reg_prop"/>
</dbReference>